<dbReference type="Proteomes" id="UP001519460">
    <property type="component" value="Unassembled WGS sequence"/>
</dbReference>
<proteinExistence type="predicted"/>
<organism evidence="2 3">
    <name type="scientific">Batillaria attramentaria</name>
    <dbReference type="NCBI Taxonomy" id="370345"/>
    <lineage>
        <taxon>Eukaryota</taxon>
        <taxon>Metazoa</taxon>
        <taxon>Spiralia</taxon>
        <taxon>Lophotrochozoa</taxon>
        <taxon>Mollusca</taxon>
        <taxon>Gastropoda</taxon>
        <taxon>Caenogastropoda</taxon>
        <taxon>Sorbeoconcha</taxon>
        <taxon>Cerithioidea</taxon>
        <taxon>Batillariidae</taxon>
        <taxon>Batillaria</taxon>
    </lineage>
</organism>
<dbReference type="EMBL" id="JACVVK020000078">
    <property type="protein sequence ID" value="KAK7495043.1"/>
    <property type="molecule type" value="Genomic_DNA"/>
</dbReference>
<name>A0ABD0L6S8_9CAEN</name>
<protein>
    <submittedName>
        <fullName evidence="2">Uncharacterized protein</fullName>
    </submittedName>
</protein>
<feature type="region of interest" description="Disordered" evidence="1">
    <location>
        <begin position="1"/>
        <end position="34"/>
    </location>
</feature>
<evidence type="ECO:0000256" key="1">
    <source>
        <dbReference type="SAM" id="MobiDB-lite"/>
    </source>
</evidence>
<dbReference type="AlphaFoldDB" id="A0ABD0L6S8"/>
<gene>
    <name evidence="2" type="ORF">BaRGS_00013683</name>
</gene>
<reference evidence="2 3" key="1">
    <citation type="journal article" date="2023" name="Sci. Data">
        <title>Genome assembly of the Korean intertidal mud-creeper Batillaria attramentaria.</title>
        <authorList>
            <person name="Patra A.K."/>
            <person name="Ho P.T."/>
            <person name="Jun S."/>
            <person name="Lee S.J."/>
            <person name="Kim Y."/>
            <person name="Won Y.J."/>
        </authorList>
    </citation>
    <scope>NUCLEOTIDE SEQUENCE [LARGE SCALE GENOMIC DNA]</scope>
    <source>
        <strain evidence="2">Wonlab-2016</strain>
    </source>
</reference>
<keyword evidence="3" id="KW-1185">Reference proteome</keyword>
<evidence type="ECO:0000313" key="3">
    <source>
        <dbReference type="Proteomes" id="UP001519460"/>
    </source>
</evidence>
<comment type="caution">
    <text evidence="2">The sequence shown here is derived from an EMBL/GenBank/DDBJ whole genome shotgun (WGS) entry which is preliminary data.</text>
</comment>
<accession>A0ABD0L6S8</accession>
<sequence length="111" mass="11756">MNSLPPRTGNLLRTCTSSQWDPQNEGRSGTRGGIDGGCTGYATHAGTSGSRGCRMSGVQGGRCRGLIIPPRLGCDSKPRVAAPFDSLVCFSTCQSKLYTETNYTDIPPRVS</sequence>
<feature type="compositionally biased region" description="Polar residues" evidence="1">
    <location>
        <begin position="1"/>
        <end position="22"/>
    </location>
</feature>
<evidence type="ECO:0000313" key="2">
    <source>
        <dbReference type="EMBL" id="KAK7495043.1"/>
    </source>
</evidence>